<name>A0A6D2J7N0_9BRAS</name>
<keyword evidence="1" id="KW-0812">Transmembrane</keyword>
<reference evidence="2 4" key="1">
    <citation type="submission" date="2020-01" db="EMBL/GenBank/DDBJ databases">
        <authorList>
            <person name="Mishra B."/>
        </authorList>
    </citation>
    <scope>NUCLEOTIDE SEQUENCE [LARGE SCALE GENOMIC DNA]</scope>
</reference>
<dbReference type="EMBL" id="CACVBM020001129">
    <property type="protein sequence ID" value="CAA7033059.1"/>
    <property type="molecule type" value="Genomic_DNA"/>
</dbReference>
<gene>
    <name evidence="2" type="ORF">MERR_LOCUS20294</name>
    <name evidence="3" type="ORF">MERR_LOCUS30934</name>
</gene>
<keyword evidence="1" id="KW-1133">Transmembrane helix</keyword>
<dbReference type="EMBL" id="CACVBM020001285">
    <property type="protein sequence ID" value="CAA7043699.1"/>
    <property type="molecule type" value="Genomic_DNA"/>
</dbReference>
<accession>A0A6D2J7N0</accession>
<evidence type="ECO:0000313" key="4">
    <source>
        <dbReference type="Proteomes" id="UP000467841"/>
    </source>
</evidence>
<dbReference type="Proteomes" id="UP000467841">
    <property type="component" value="Unassembled WGS sequence"/>
</dbReference>
<evidence type="ECO:0000313" key="3">
    <source>
        <dbReference type="EMBL" id="CAA7043699.1"/>
    </source>
</evidence>
<dbReference type="OrthoDB" id="29661at2759"/>
<dbReference type="AlphaFoldDB" id="A0A6D2J7N0"/>
<organism evidence="2 4">
    <name type="scientific">Microthlaspi erraticum</name>
    <dbReference type="NCBI Taxonomy" id="1685480"/>
    <lineage>
        <taxon>Eukaryota</taxon>
        <taxon>Viridiplantae</taxon>
        <taxon>Streptophyta</taxon>
        <taxon>Embryophyta</taxon>
        <taxon>Tracheophyta</taxon>
        <taxon>Spermatophyta</taxon>
        <taxon>Magnoliopsida</taxon>
        <taxon>eudicotyledons</taxon>
        <taxon>Gunneridae</taxon>
        <taxon>Pentapetalae</taxon>
        <taxon>rosids</taxon>
        <taxon>malvids</taxon>
        <taxon>Brassicales</taxon>
        <taxon>Brassicaceae</taxon>
        <taxon>Coluteocarpeae</taxon>
        <taxon>Microthlaspi</taxon>
    </lineage>
</organism>
<keyword evidence="4" id="KW-1185">Reference proteome</keyword>
<evidence type="ECO:0000256" key="1">
    <source>
        <dbReference type="SAM" id="Phobius"/>
    </source>
</evidence>
<protein>
    <submittedName>
        <fullName evidence="2">Uncharacterized protein</fullName>
    </submittedName>
</protein>
<evidence type="ECO:0000313" key="2">
    <source>
        <dbReference type="EMBL" id="CAA7033059.1"/>
    </source>
</evidence>
<feature type="transmembrane region" description="Helical" evidence="1">
    <location>
        <begin position="56"/>
        <end position="78"/>
    </location>
</feature>
<keyword evidence="1" id="KW-0472">Membrane</keyword>
<sequence>MAVGTVVIASLWSELTDPDQANESYSILAKGMHNIIMAVILRKCRNLGKKSVKHPLLGTMSVLSLLVIIFCLAFAVFWEMGIEGGEES</sequence>
<proteinExistence type="predicted"/>